<feature type="region of interest" description="Disordered" evidence="1">
    <location>
        <begin position="793"/>
        <end position="830"/>
    </location>
</feature>
<feature type="compositionally biased region" description="Basic and acidic residues" evidence="1">
    <location>
        <begin position="793"/>
        <end position="802"/>
    </location>
</feature>
<dbReference type="Proteomes" id="UP000061809">
    <property type="component" value="Chromosome"/>
</dbReference>
<name>A0A0P0G4A8_9BACE</name>
<protein>
    <recommendedName>
        <fullName evidence="3">LPS-assembly protein LptD central domain-containing protein</fullName>
    </recommendedName>
</protein>
<gene>
    <name evidence="4" type="ORF">BcellWH2_01602</name>
</gene>
<evidence type="ECO:0000313" key="5">
    <source>
        <dbReference type="Proteomes" id="UP000061809"/>
    </source>
</evidence>
<dbReference type="InterPro" id="IPR050218">
    <property type="entry name" value="LptD"/>
</dbReference>
<accession>A0A0P0G4A8</accession>
<dbReference type="GO" id="GO:0009279">
    <property type="term" value="C:cell outer membrane"/>
    <property type="evidence" value="ECO:0007669"/>
    <property type="project" value="TreeGrafter"/>
</dbReference>
<dbReference type="PANTHER" id="PTHR30189:SF1">
    <property type="entry name" value="LPS-ASSEMBLY PROTEIN LPTD"/>
    <property type="match status" value="1"/>
</dbReference>
<dbReference type="STRING" id="246787.BcellWH2_01602"/>
<keyword evidence="2" id="KW-0812">Transmembrane</keyword>
<dbReference type="PANTHER" id="PTHR30189">
    <property type="entry name" value="LPS-ASSEMBLY PROTEIN"/>
    <property type="match status" value="1"/>
</dbReference>
<dbReference type="eggNOG" id="COG1452">
    <property type="taxonomic scope" value="Bacteria"/>
</dbReference>
<evidence type="ECO:0000313" key="4">
    <source>
        <dbReference type="EMBL" id="ALJ58855.1"/>
    </source>
</evidence>
<feature type="transmembrane region" description="Helical" evidence="2">
    <location>
        <begin position="40"/>
        <end position="59"/>
    </location>
</feature>
<feature type="compositionally biased region" description="Acidic residues" evidence="1">
    <location>
        <begin position="804"/>
        <end position="815"/>
    </location>
</feature>
<proteinExistence type="predicted"/>
<reference evidence="4 5" key="1">
    <citation type="journal article" date="2015" name="Science">
        <title>Genetic determinants of in vivo fitness and diet responsiveness in multiple human gut Bacteroides.</title>
        <authorList>
            <person name="Wu M."/>
            <person name="McNulty N.P."/>
            <person name="Rodionov D.A."/>
            <person name="Khoroshkin M.S."/>
            <person name="Griffin N.W."/>
            <person name="Cheng J."/>
            <person name="Latreille P."/>
            <person name="Kerstetter R.A."/>
            <person name="Terrapon N."/>
            <person name="Henrissat B."/>
            <person name="Osterman A.L."/>
            <person name="Gordon J.I."/>
        </authorList>
    </citation>
    <scope>NUCLEOTIDE SEQUENCE [LARGE SCALE GENOMIC DNA]</scope>
    <source>
        <strain evidence="4 5">WH2</strain>
    </source>
</reference>
<dbReference type="KEGG" id="bcel:BcellWH2_01602"/>
<sequence length="963" mass="108628">MIAGANSSCSNLNFFKKGDYPYNLRTFAPSSGNYKLITPLKANTFISFILLLVLLLLSGEAFSQRRRGRTVPTGSERTDTFNIEGVQRGDTLLKGDTLQNDTIQLQPAGKKKQPLDAPVIYEATDSIVFTQNGIANLYGDGKVNYQKIELAAEVITMNMDSSTVFAHGVEDSLKVIKGRPVFKDGDTPYETNTIRYNFKSKKGLISNVVSQQGEGYVTGNNAKKGMNDELYMKSGRYTTCDNHDHPHFYMQMTYAKVRPKKNVVTGPAYLVIEDVPLPLAVPFFFFPFSSSYSSGFIMPSYMDDSTRGFGLTDGGYYFAISDKMDLKLRGDIFTKGSWALNAETNYNVRYKFSGLFQASYQVTKTGDKGLDDYAVAKDFKVVWSHRQDPKASPNSSFSASVNFSSSSYERTNIGNMYNSQAMTQNTKTSSVSYSRNFPDQKLSIAATGNIAQNMKDSSIAVTLPDLNITLSTIFPFKRKNAVGNEKWYEKISLRYSGRLSNSITTKDDLLFKSNLVKDWKNGMKHEIPISATFTLFKYFNVTPSVSYTERWYTRKVMKDWDPNIGTSGREVETDTIYGFHRVYNYSASLGVNTKIYGMYKPLFMKKKEIQIRHVITPSVSISAAPDFGSSRYGYYDTYIKPNADGTQDTITYSPYAGQMFGVPGQGKSGNISFQISNNLEMKYKDKNDSIRKVSLIDELGASISYNTAAKVRPWSNLTLNLRLKLSKNYTFSMSSVFATYAYTFDKNGRVVTSDRTEWSYGRFGRFQGYGNSFSYTLNNDTWKKWKAFFTGEKSEDDGKGNEQTDADSESNETDDAGTGNTPTKRKKEKAAVDDDGYQVFKMPWSINLSTGFNITEDTSRPINRESMRYPYKFSLNALNINGNVKISNKWAVSFNSGYDFNAKKIVQTSFNITRDLHCFSMSASLSPFGTWKYYSFVIRANASILQDLKYDKKSQTQTNIKWY</sequence>
<dbReference type="EMBL" id="CP012801">
    <property type="protein sequence ID" value="ALJ58855.1"/>
    <property type="molecule type" value="Genomic_DNA"/>
</dbReference>
<evidence type="ECO:0000259" key="3">
    <source>
        <dbReference type="Pfam" id="PF19838"/>
    </source>
</evidence>
<dbReference type="Pfam" id="PF19838">
    <property type="entry name" value="LptD_2"/>
    <property type="match status" value="1"/>
</dbReference>
<evidence type="ECO:0000256" key="2">
    <source>
        <dbReference type="SAM" id="Phobius"/>
    </source>
</evidence>
<organism evidence="4 5">
    <name type="scientific">Bacteroides cellulosilyticus</name>
    <dbReference type="NCBI Taxonomy" id="246787"/>
    <lineage>
        <taxon>Bacteria</taxon>
        <taxon>Pseudomonadati</taxon>
        <taxon>Bacteroidota</taxon>
        <taxon>Bacteroidia</taxon>
        <taxon>Bacteroidales</taxon>
        <taxon>Bacteroidaceae</taxon>
        <taxon>Bacteroides</taxon>
    </lineage>
</organism>
<dbReference type="PATRIC" id="fig|246787.4.peg.1646"/>
<dbReference type="AlphaFoldDB" id="A0A0P0G4A8"/>
<keyword evidence="2" id="KW-0472">Membrane</keyword>
<feature type="domain" description="LPS-assembly protein LptD central" evidence="3">
    <location>
        <begin position="263"/>
        <end position="740"/>
    </location>
</feature>
<dbReference type="InterPro" id="IPR045659">
    <property type="entry name" value="LptD_2"/>
</dbReference>
<keyword evidence="2" id="KW-1133">Transmembrane helix</keyword>
<dbReference type="GO" id="GO:1990351">
    <property type="term" value="C:transporter complex"/>
    <property type="evidence" value="ECO:0007669"/>
    <property type="project" value="TreeGrafter"/>
</dbReference>
<evidence type="ECO:0000256" key="1">
    <source>
        <dbReference type="SAM" id="MobiDB-lite"/>
    </source>
</evidence>